<dbReference type="EMBL" id="VYKL01000004">
    <property type="protein sequence ID" value="KAA9031661.1"/>
    <property type="molecule type" value="Genomic_DNA"/>
</dbReference>
<accession>A0A5J5IAI7</accession>
<dbReference type="RefSeq" id="WP_150438126.1">
    <property type="nucleotide sequence ID" value="NZ_VYKL01000004.1"/>
</dbReference>
<comment type="caution">
    <text evidence="6">The sequence shown here is derived from an EMBL/GenBank/DDBJ whole genome shotgun (WGS) entry which is preliminary data.</text>
</comment>
<name>A0A5J5IAI7_9BACI</name>
<dbReference type="Gene3D" id="3.40.190.290">
    <property type="match status" value="1"/>
</dbReference>
<dbReference type="InterPro" id="IPR050950">
    <property type="entry name" value="HTH-type_LysR_regulators"/>
</dbReference>
<dbReference type="GO" id="GO:0003677">
    <property type="term" value="F:DNA binding"/>
    <property type="evidence" value="ECO:0007669"/>
    <property type="project" value="UniProtKB-KW"/>
</dbReference>
<dbReference type="AlphaFoldDB" id="A0A5J5IAI7"/>
<reference evidence="6 7" key="1">
    <citation type="submission" date="2019-09" db="EMBL/GenBank/DDBJ databases">
        <title>Whole genome sequences of isolates from the Mars Exploration Rovers.</title>
        <authorList>
            <person name="Seuylemezian A."/>
            <person name="Vaishampayan P."/>
        </authorList>
    </citation>
    <scope>NUCLEOTIDE SEQUENCE [LARGE SCALE GENOMIC DNA]</scope>
    <source>
        <strain evidence="6 7">MER_TA_151</strain>
    </source>
</reference>
<evidence type="ECO:0000259" key="5">
    <source>
        <dbReference type="PROSITE" id="PS50931"/>
    </source>
</evidence>
<protein>
    <submittedName>
        <fullName evidence="6">LysR family transcriptional regulator</fullName>
    </submittedName>
</protein>
<comment type="similarity">
    <text evidence="1">Belongs to the LysR transcriptional regulatory family.</text>
</comment>
<dbReference type="PANTHER" id="PTHR30419:SF28">
    <property type="entry name" value="HTH-TYPE TRANSCRIPTIONAL REGULATOR BSDA"/>
    <property type="match status" value="1"/>
</dbReference>
<evidence type="ECO:0000256" key="2">
    <source>
        <dbReference type="ARBA" id="ARBA00023015"/>
    </source>
</evidence>
<proteinExistence type="inferred from homology"/>
<dbReference type="GO" id="GO:0005829">
    <property type="term" value="C:cytosol"/>
    <property type="evidence" value="ECO:0007669"/>
    <property type="project" value="TreeGrafter"/>
</dbReference>
<evidence type="ECO:0000256" key="3">
    <source>
        <dbReference type="ARBA" id="ARBA00023125"/>
    </source>
</evidence>
<keyword evidence="2" id="KW-0805">Transcription regulation</keyword>
<organism evidence="6 7">
    <name type="scientific">Niallia endozanthoxylica</name>
    <dbReference type="NCBI Taxonomy" id="2036016"/>
    <lineage>
        <taxon>Bacteria</taxon>
        <taxon>Bacillati</taxon>
        <taxon>Bacillota</taxon>
        <taxon>Bacilli</taxon>
        <taxon>Bacillales</taxon>
        <taxon>Bacillaceae</taxon>
        <taxon>Niallia</taxon>
    </lineage>
</organism>
<dbReference type="SUPFAM" id="SSF53850">
    <property type="entry name" value="Periplasmic binding protein-like II"/>
    <property type="match status" value="1"/>
</dbReference>
<dbReference type="InterPro" id="IPR000847">
    <property type="entry name" value="LysR_HTH_N"/>
</dbReference>
<sequence length="292" mass="33226">MDIRQLRYFVTVSDEGQITRAAKKLNMAQPPLSQQLKLIEDELGTPLFIRNSRSVELTEAGMLLYERAVSILTQIDDTVMEVKETGDGLRGQLSIGTARSCGVAYLPERIQAFHNQYPLVTFRIEDGHPHEVVKFLEDRLVELAVVRFVSDLHLSYESKTLHIEPYVLFIPSKWEWNASRTTIHMKDLEDIPLVMFVRENRHGKYTAFQDACVKLGVKPNIICESHDAAMIFSFVATGMGAAVMPKSTFAVHPSDDIKTVEIEDCPLRNKTSLIWDKNRPLSKGAQRFIEMF</sequence>
<gene>
    <name evidence="6" type="ORF">F4V44_01045</name>
</gene>
<dbReference type="InterPro" id="IPR005119">
    <property type="entry name" value="LysR_subst-bd"/>
</dbReference>
<evidence type="ECO:0000256" key="1">
    <source>
        <dbReference type="ARBA" id="ARBA00009437"/>
    </source>
</evidence>
<dbReference type="OrthoDB" id="9803735at2"/>
<dbReference type="SUPFAM" id="SSF46785">
    <property type="entry name" value="Winged helix' DNA-binding domain"/>
    <property type="match status" value="1"/>
</dbReference>
<evidence type="ECO:0000313" key="6">
    <source>
        <dbReference type="EMBL" id="KAA9031661.1"/>
    </source>
</evidence>
<dbReference type="Proteomes" id="UP000326671">
    <property type="component" value="Unassembled WGS sequence"/>
</dbReference>
<dbReference type="InterPro" id="IPR036390">
    <property type="entry name" value="WH_DNA-bd_sf"/>
</dbReference>
<dbReference type="InterPro" id="IPR036388">
    <property type="entry name" value="WH-like_DNA-bd_sf"/>
</dbReference>
<dbReference type="Pfam" id="PF03466">
    <property type="entry name" value="LysR_substrate"/>
    <property type="match status" value="1"/>
</dbReference>
<dbReference type="Pfam" id="PF00126">
    <property type="entry name" value="HTH_1"/>
    <property type="match status" value="1"/>
</dbReference>
<evidence type="ECO:0000313" key="7">
    <source>
        <dbReference type="Proteomes" id="UP000326671"/>
    </source>
</evidence>
<keyword evidence="7" id="KW-1185">Reference proteome</keyword>
<dbReference type="CDD" id="cd05466">
    <property type="entry name" value="PBP2_LTTR_substrate"/>
    <property type="match status" value="1"/>
</dbReference>
<dbReference type="GO" id="GO:0003700">
    <property type="term" value="F:DNA-binding transcription factor activity"/>
    <property type="evidence" value="ECO:0007669"/>
    <property type="project" value="InterPro"/>
</dbReference>
<evidence type="ECO:0000256" key="4">
    <source>
        <dbReference type="ARBA" id="ARBA00023163"/>
    </source>
</evidence>
<dbReference type="PROSITE" id="PS50931">
    <property type="entry name" value="HTH_LYSR"/>
    <property type="match status" value="1"/>
</dbReference>
<dbReference type="Gene3D" id="1.10.10.10">
    <property type="entry name" value="Winged helix-like DNA-binding domain superfamily/Winged helix DNA-binding domain"/>
    <property type="match status" value="1"/>
</dbReference>
<keyword evidence="3" id="KW-0238">DNA-binding</keyword>
<keyword evidence="4" id="KW-0804">Transcription</keyword>
<dbReference type="FunFam" id="1.10.10.10:FF:000001">
    <property type="entry name" value="LysR family transcriptional regulator"/>
    <property type="match status" value="1"/>
</dbReference>
<dbReference type="PANTHER" id="PTHR30419">
    <property type="entry name" value="HTH-TYPE TRANSCRIPTIONAL REGULATOR YBHD"/>
    <property type="match status" value="1"/>
</dbReference>
<feature type="domain" description="HTH lysR-type" evidence="5">
    <location>
        <begin position="1"/>
        <end position="58"/>
    </location>
</feature>
<dbReference type="PRINTS" id="PR00039">
    <property type="entry name" value="HTHLYSR"/>
</dbReference>